<evidence type="ECO:0000256" key="7">
    <source>
        <dbReference type="ARBA" id="ARBA00022840"/>
    </source>
</evidence>
<comment type="similarity">
    <text evidence="10">Belongs to the helicase family. AddB/RexB type 2 subfamily.</text>
</comment>
<dbReference type="GO" id="GO:0008409">
    <property type="term" value="F:5'-3' exonuclease activity"/>
    <property type="evidence" value="ECO:0007669"/>
    <property type="project" value="UniProtKB-UniRule"/>
</dbReference>
<gene>
    <name evidence="10" type="primary">rexB</name>
    <name evidence="13" type="ORF">RN79_01915</name>
</gene>
<name>A0A0C1HW48_STRCV</name>
<dbReference type="GO" id="GO:0004386">
    <property type="term" value="F:helicase activity"/>
    <property type="evidence" value="ECO:0007669"/>
    <property type="project" value="UniProtKB-KW"/>
</dbReference>
<evidence type="ECO:0000256" key="10">
    <source>
        <dbReference type="HAMAP-Rule" id="MF_01453"/>
    </source>
</evidence>
<comment type="caution">
    <text evidence="13">The sequence shown here is derived from an EMBL/GenBank/DDBJ whole genome shotgun (WGS) entry which is preliminary data.</text>
</comment>
<comment type="caution">
    <text evidence="10">Lacks conserved residue(s) required for the propagation of feature annotation.</text>
</comment>
<comment type="miscellaneous">
    <text evidence="10">Despite having helicase-like domains, this subunit does not have helicase activity.</text>
</comment>
<dbReference type="InterPro" id="IPR014141">
    <property type="entry name" value="DNA_helicase_suRexB"/>
</dbReference>
<evidence type="ECO:0000313" key="14">
    <source>
        <dbReference type="Proteomes" id="UP000031339"/>
    </source>
</evidence>
<evidence type="ECO:0000259" key="11">
    <source>
        <dbReference type="Pfam" id="PF12705"/>
    </source>
</evidence>
<organism evidence="13 14">
    <name type="scientific">Streptococcus constellatus</name>
    <dbReference type="NCBI Taxonomy" id="76860"/>
    <lineage>
        <taxon>Bacteria</taxon>
        <taxon>Bacillati</taxon>
        <taxon>Bacillota</taxon>
        <taxon>Bacilli</taxon>
        <taxon>Lactobacillales</taxon>
        <taxon>Streptococcaceae</taxon>
        <taxon>Streptococcus</taxon>
        <taxon>Streptococcus anginosus group</taxon>
    </lineage>
</organism>
<evidence type="ECO:0000259" key="12">
    <source>
        <dbReference type="Pfam" id="PF21445"/>
    </source>
</evidence>
<keyword evidence="9 10" id="KW-0234">DNA repair</keyword>
<dbReference type="InterPro" id="IPR027417">
    <property type="entry name" value="P-loop_NTPase"/>
</dbReference>
<dbReference type="InterPro" id="IPR049035">
    <property type="entry name" value="ADDB_N"/>
</dbReference>
<dbReference type="Pfam" id="PF21445">
    <property type="entry name" value="ADDB_N"/>
    <property type="match status" value="1"/>
</dbReference>
<dbReference type="NCBIfam" id="TIGR02774">
    <property type="entry name" value="rexB_recomb"/>
    <property type="match status" value="1"/>
</dbReference>
<dbReference type="InterPro" id="IPR038726">
    <property type="entry name" value="PDDEXK_AddAB-type"/>
</dbReference>
<feature type="domain" description="ATP-dependent helicase/deoxyribonuclease subunit B N-terminal" evidence="12">
    <location>
        <begin position="22"/>
        <end position="248"/>
    </location>
</feature>
<comment type="cofactor">
    <cofactor evidence="10">
        <name>Mg(2+)</name>
        <dbReference type="ChEBI" id="CHEBI:18420"/>
    </cofactor>
</comment>
<comment type="subunit">
    <text evidence="10">Heterodimer of AddA and RexB.</text>
</comment>
<keyword evidence="5 10" id="KW-0347">Helicase</keyword>
<protein>
    <recommendedName>
        <fullName evidence="10">ATP-dependent helicase/deoxyribonuclease subunit B</fullName>
        <ecNumber evidence="10">3.1.-.-</ecNumber>
    </recommendedName>
    <alternativeName>
        <fullName evidence="10">ATP-dependent helicase/nuclease subunit RexB</fullName>
    </alternativeName>
</protein>
<evidence type="ECO:0000313" key="13">
    <source>
        <dbReference type="EMBL" id="KIC78353.1"/>
    </source>
</evidence>
<dbReference type="PANTHER" id="PTHR30591">
    <property type="entry name" value="RECBCD ENZYME SUBUNIT RECC"/>
    <property type="match status" value="1"/>
</dbReference>
<evidence type="ECO:0000256" key="8">
    <source>
        <dbReference type="ARBA" id="ARBA00023125"/>
    </source>
</evidence>
<evidence type="ECO:0000256" key="1">
    <source>
        <dbReference type="ARBA" id="ARBA00022722"/>
    </source>
</evidence>
<dbReference type="GO" id="GO:0016817">
    <property type="term" value="F:hydrolase activity, acting on acid anhydrides"/>
    <property type="evidence" value="ECO:0007669"/>
    <property type="project" value="InterPro"/>
</dbReference>
<keyword evidence="7 10" id="KW-0067">ATP-binding</keyword>
<dbReference type="PANTHER" id="PTHR30591:SF1">
    <property type="entry name" value="RECBCD ENZYME SUBUNIT RECC"/>
    <property type="match status" value="1"/>
</dbReference>
<keyword evidence="8 10" id="KW-0238">DNA-binding</keyword>
<proteinExistence type="inferred from homology"/>
<dbReference type="eggNOG" id="COG3857">
    <property type="taxonomic scope" value="Bacteria"/>
</dbReference>
<dbReference type="SUPFAM" id="SSF52540">
    <property type="entry name" value="P-loop containing nucleoside triphosphate hydrolases"/>
    <property type="match status" value="1"/>
</dbReference>
<dbReference type="SUPFAM" id="SSF52980">
    <property type="entry name" value="Restriction endonuclease-like"/>
    <property type="match status" value="1"/>
</dbReference>
<dbReference type="InterPro" id="IPR011604">
    <property type="entry name" value="PDDEXK-like_dom_sf"/>
</dbReference>
<dbReference type="GO" id="GO:0005524">
    <property type="term" value="F:ATP binding"/>
    <property type="evidence" value="ECO:0007669"/>
    <property type="project" value="UniProtKB-UniRule"/>
</dbReference>
<dbReference type="OrthoDB" id="9758506at2"/>
<dbReference type="Gene3D" id="3.40.50.300">
    <property type="entry name" value="P-loop containing nucleotide triphosphate hydrolases"/>
    <property type="match status" value="4"/>
</dbReference>
<dbReference type="Pfam" id="PF12705">
    <property type="entry name" value="PDDEXK_1"/>
    <property type="match status" value="1"/>
</dbReference>
<evidence type="ECO:0000256" key="3">
    <source>
        <dbReference type="ARBA" id="ARBA00022763"/>
    </source>
</evidence>
<keyword evidence="3 10" id="KW-0227">DNA damage</keyword>
<keyword evidence="1 10" id="KW-0540">Nuclease</keyword>
<dbReference type="Gene3D" id="3.90.320.10">
    <property type="match status" value="1"/>
</dbReference>
<comment type="function">
    <text evidence="10">The heterodimer acts as both an ATP-dependent DNA helicase and an ATP-dependent, dual-direction single-stranded exonuclease. Recognizes the chi site generating a DNA molecule suitable for the initiation of homologous recombination. This subunit has 5' -&gt; 3' nuclease activity but not helicase activity.</text>
</comment>
<evidence type="ECO:0000256" key="4">
    <source>
        <dbReference type="ARBA" id="ARBA00022801"/>
    </source>
</evidence>
<accession>A0A0C1HW48</accession>
<dbReference type="HAMAP" id="MF_01453">
    <property type="entry name" value="AddB_type2"/>
    <property type="match status" value="1"/>
</dbReference>
<dbReference type="GO" id="GO:0003690">
    <property type="term" value="F:double-stranded DNA binding"/>
    <property type="evidence" value="ECO:0007669"/>
    <property type="project" value="UniProtKB-UniRule"/>
</dbReference>
<dbReference type="AlphaFoldDB" id="A0A0C1HW48"/>
<dbReference type="Proteomes" id="UP000031339">
    <property type="component" value="Unassembled WGS sequence"/>
</dbReference>
<reference evidence="13 14" key="1">
    <citation type="submission" date="2014-12" db="EMBL/GenBank/DDBJ databases">
        <title>Partial genome sequence of Streptococcus constellatus KCOM 1650 (= ChDC B144).</title>
        <authorList>
            <person name="Kook J.-K."/>
            <person name="Park S.-N."/>
            <person name="Lim Y.K."/>
            <person name="Jo E."/>
        </authorList>
    </citation>
    <scope>NUCLEOTIDE SEQUENCE [LARGE SCALE GENOMIC DNA]</scope>
    <source>
        <strain evidence="13 14">KCOM 1650</strain>
    </source>
</reference>
<evidence type="ECO:0000256" key="5">
    <source>
        <dbReference type="ARBA" id="ARBA00022806"/>
    </source>
</evidence>
<keyword evidence="6 10" id="KW-0269">Exonuclease</keyword>
<keyword evidence="2 10" id="KW-0547">Nucleotide-binding</keyword>
<keyword evidence="4 10" id="KW-0378">Hydrolase</keyword>
<feature type="domain" description="PD-(D/E)XK endonuclease-like" evidence="11">
    <location>
        <begin position="747"/>
        <end position="1033"/>
    </location>
</feature>
<sequence>MKLLYTDIRNPLTKILVKEAERLAQEGKRVFYIAPNSLSFEKESAVLALLENHASFAITVTRFAQMARYFVLNDVQKGENIDDIGLSMLFYKVLSEMNEHDLRVYGGIRTDAQFIQQLVELYHELQVAQMSYTDLDYLEEAEKKADLIKIFQVVMYQLNQSEFTSDSNIMAFTHHIIAGDVDEELQDLVLVIDGFTRFSAEEAYLIELLHNKGVEIIIGAYASEKAYRASFREGNLYQASVDFLRQLAGKFEVKPEYIPASQPDDAFGKISKLLESRYDFSDVDLKLTEQDRSHVQIWSTVNQKEELEYVAKSIRQSVHDGVRYKDIRVLLGDVEAYHLQLKTIFDQYQIPFYLGRSEAMAHHPLVQFIEALVRLKHYNFRTEDLLNLLKTGLYGHLKQEELDLFEQYIRFADVRGMSKFSKEFTHNQQRKFNLVHINQLRKNIVTPLLEFFKSRSQTATGLLQKFHQFLTTISFSQNFAGLVDFTNPQDQERQEEVWKAFCHVLEQFANVFSASKVNLDDFLTLVQSGMLLSNYRTIPATVDVVTVQSYDLIEPLSSPFVYAIGLTQDYFPKIAQNKTLLSDEDRLLLNEVTDEHSELLIAAQENLKKNRFVALSLLNAATDRLVLSTPQIVNEIENDISPYLLELREQPIALPIEVKHPQATSDDIGTYRALLARVIELNQGDIDKEHSLTEKEQTFWSVAVRVLRKKLESEGISIPNVTSSLETETLSEQTLQILYPPHQAFLLSTSALTEFYRNQYAYFLKYILALQEEMTIYPDARSHGNFLHRVFEKVVHDQSNEQFDIRLEKAIQEVSCEPEFEALYTESAKALFAHEVLLDAARATGRVLERNDLVETIQEEAVFGQESAEFLTLSDGRNLQIRGKVDRIDRLRSNDSLGIVDYKSSDTDFDFQKFFNGLNSQLPTYLMALKQEKWTSDEAQVFGAMYLQMTNPLVPLAKTKSQSDAVKEVMKTLEYKGLFLSEQAYQLNDLYNKKKVNLLSQEELETLLAYNALLYRRAAEHILTGHFKINPYTENGKSIAPFVEQYKSITGFEANLHLSSARHLVKLEGKNSTGEKKRQAWIEKMKEELEK</sequence>
<evidence type="ECO:0000256" key="9">
    <source>
        <dbReference type="ARBA" id="ARBA00023204"/>
    </source>
</evidence>
<evidence type="ECO:0000256" key="2">
    <source>
        <dbReference type="ARBA" id="ARBA00022741"/>
    </source>
</evidence>
<dbReference type="EMBL" id="JWIY01000001">
    <property type="protein sequence ID" value="KIC78353.1"/>
    <property type="molecule type" value="Genomic_DNA"/>
</dbReference>
<dbReference type="STRING" id="862969.SCI_0655"/>
<dbReference type="InterPro" id="IPR011335">
    <property type="entry name" value="Restrct_endonuc-II-like"/>
</dbReference>
<dbReference type="RefSeq" id="WP_039676878.1">
    <property type="nucleotide sequence ID" value="NZ_JWIY01000001.1"/>
</dbReference>
<evidence type="ECO:0000256" key="6">
    <source>
        <dbReference type="ARBA" id="ARBA00022839"/>
    </source>
</evidence>
<dbReference type="EC" id="3.1.-.-" evidence="10"/>
<dbReference type="GO" id="GO:0000724">
    <property type="term" value="P:double-strand break repair via homologous recombination"/>
    <property type="evidence" value="ECO:0007669"/>
    <property type="project" value="UniProtKB-UniRule"/>
</dbReference>